<name>A0A1J0AAE4_9CYAN</name>
<keyword evidence="1" id="KW-0732">Signal</keyword>
<dbReference type="AlphaFoldDB" id="A0A1J0AAE4"/>
<gene>
    <name evidence="2" type="ORF">GlitD10_0559</name>
</gene>
<dbReference type="RefSeq" id="WP_071453551.1">
    <property type="nucleotide sequence ID" value="NZ_CP017675.1"/>
</dbReference>
<feature type="signal peptide" evidence="1">
    <location>
        <begin position="1"/>
        <end position="21"/>
    </location>
</feature>
<dbReference type="KEGG" id="glt:GlitD10_0559"/>
<protein>
    <submittedName>
        <fullName evidence="2">Uncharacterized protein</fullName>
    </submittedName>
</protein>
<keyword evidence="3" id="KW-1185">Reference proteome</keyword>
<reference evidence="2 3" key="1">
    <citation type="submission" date="2016-10" db="EMBL/GenBank/DDBJ databases">
        <title>Description of Gloeomargarita lithophora gen. nov., sp. nov., a thylakoid-bearing basal-branching cyanobacterium with intracellular carbonates, and proposal for Gloeomargaritales ord. nov.</title>
        <authorList>
            <person name="Moreira D."/>
            <person name="Tavera R."/>
            <person name="Benzerara K."/>
            <person name="Skouri-Panet F."/>
            <person name="Couradeau E."/>
            <person name="Gerard E."/>
            <person name="Loussert C."/>
            <person name="Novelo E."/>
            <person name="Zivanovic Y."/>
            <person name="Lopez-Garcia P."/>
        </authorList>
    </citation>
    <scope>NUCLEOTIDE SEQUENCE [LARGE SCALE GENOMIC DNA]</scope>
    <source>
        <strain evidence="2 3">D10</strain>
    </source>
</reference>
<organism evidence="2 3">
    <name type="scientific">Gloeomargarita lithophora Alchichica-D10</name>
    <dbReference type="NCBI Taxonomy" id="1188229"/>
    <lineage>
        <taxon>Bacteria</taxon>
        <taxon>Bacillati</taxon>
        <taxon>Cyanobacteriota</taxon>
        <taxon>Cyanophyceae</taxon>
        <taxon>Gloeomargaritales</taxon>
        <taxon>Gloeomargaritaceae</taxon>
        <taxon>Gloeomargarita</taxon>
    </lineage>
</organism>
<proteinExistence type="predicted"/>
<accession>A0A1J0AAE4</accession>
<sequence length="131" mass="13823">MGINNWLAITVTLVLGGTALAAPKTAPKTFSYGCGSGCGVEASLVGSVEMVADGIKRGAFQQQILTNGQKSGAPQQVYAWGECFNKKVAFSPSKTFPATNGWKSLNQKDWSANYTPAAGGRGYYYDVLCGR</sequence>
<evidence type="ECO:0000313" key="3">
    <source>
        <dbReference type="Proteomes" id="UP000180235"/>
    </source>
</evidence>
<evidence type="ECO:0000313" key="2">
    <source>
        <dbReference type="EMBL" id="APB32873.1"/>
    </source>
</evidence>
<dbReference type="Proteomes" id="UP000180235">
    <property type="component" value="Chromosome"/>
</dbReference>
<dbReference type="EMBL" id="CP017675">
    <property type="protein sequence ID" value="APB32873.1"/>
    <property type="molecule type" value="Genomic_DNA"/>
</dbReference>
<feature type="chain" id="PRO_5009608690" evidence="1">
    <location>
        <begin position="22"/>
        <end position="131"/>
    </location>
</feature>
<evidence type="ECO:0000256" key="1">
    <source>
        <dbReference type="SAM" id="SignalP"/>
    </source>
</evidence>